<keyword evidence="1" id="KW-0472">Membrane</keyword>
<dbReference type="RefSeq" id="WP_149521447.1">
    <property type="nucleotide sequence ID" value="NZ_VTOU01000002.1"/>
</dbReference>
<feature type="transmembrane region" description="Helical" evidence="1">
    <location>
        <begin position="461"/>
        <end position="482"/>
    </location>
</feature>
<keyword evidence="1" id="KW-0812">Transmembrane</keyword>
<dbReference type="PANTHER" id="PTHR34219:SF6">
    <property type="entry name" value="BLR3280 PROTEIN"/>
    <property type="match status" value="1"/>
</dbReference>
<accession>A0A5D9C6B9</accession>
<keyword evidence="3" id="KW-1185">Reference proteome</keyword>
<evidence type="ECO:0000256" key="1">
    <source>
        <dbReference type="SAM" id="Phobius"/>
    </source>
</evidence>
<feature type="transmembrane region" description="Helical" evidence="1">
    <location>
        <begin position="20"/>
        <end position="43"/>
    </location>
</feature>
<dbReference type="InterPro" id="IPR005625">
    <property type="entry name" value="PepSY-ass_TM"/>
</dbReference>
<comment type="caution">
    <text evidence="2">The sequence shown here is derived from an EMBL/GenBank/DDBJ whole genome shotgun (WGS) entry which is preliminary data.</text>
</comment>
<reference evidence="2 3" key="1">
    <citation type="submission" date="2019-08" db="EMBL/GenBank/DDBJ databases">
        <authorList>
            <person name="Wang G."/>
            <person name="Xu Z."/>
        </authorList>
    </citation>
    <scope>NUCLEOTIDE SEQUENCE [LARGE SCALE GENOMIC DNA]</scope>
    <source>
        <strain evidence="2 3">ZX</strain>
    </source>
</reference>
<proteinExistence type="predicted"/>
<gene>
    <name evidence="2" type="ORF">FYJ91_06290</name>
</gene>
<dbReference type="PANTHER" id="PTHR34219">
    <property type="entry name" value="IRON-REGULATED INNER MEMBRANE PROTEIN-RELATED"/>
    <property type="match status" value="1"/>
</dbReference>
<sequence length="488" mass="55132">MSLSRSALRTGRRWLYLSHRWTGIALCILFAIWFVSGVVMMYVPFPSFRGPERVAGLPPIKWAKVRTSPADALASIRPKDFPSEMRLEMTGGEPVYRFVLEDGRRAVSATTGREITGVDATRAQAIASAFVHAPAKSIVPVDHDQWVVTRAYARIAPFWRIRMADDVGTDIYVSRKTGEIVQNTTAHERFWNWLGAVPHWIYFEALRVYQEPWRQTVLWTSGIGMLGAIAGIWIGILRVRIARRYRSGSVSPYVGWMKWHHIIGLVGGLFLVTWVFSGWISMSPWGGLRDEGGKAIADRYASKKPEFARTDLTTLARTAAGAHEVRFTWLGGRPVMTTHGGPVHKHLLDGATARAFKPARADIQRLAASALPGARLTGFERLDRYDLYWFSTGDPRSDERPLPVWRFTFDDPAQSWLHIDPATGELLNRSGSGSRSYRWLFSALHSFDLPWLLILRPLRDALMWLLSGAGLFISISGLVVGWRHLRRR</sequence>
<evidence type="ECO:0000313" key="2">
    <source>
        <dbReference type="EMBL" id="TZG27229.1"/>
    </source>
</evidence>
<keyword evidence="1" id="KW-1133">Transmembrane helix</keyword>
<evidence type="ECO:0000313" key="3">
    <source>
        <dbReference type="Proteomes" id="UP000322077"/>
    </source>
</evidence>
<dbReference type="AlphaFoldDB" id="A0A5D9C6B9"/>
<dbReference type="Proteomes" id="UP000322077">
    <property type="component" value="Unassembled WGS sequence"/>
</dbReference>
<organism evidence="2 3">
    <name type="scientific">Sphingomonas montanisoli</name>
    <dbReference type="NCBI Taxonomy" id="2606412"/>
    <lineage>
        <taxon>Bacteria</taxon>
        <taxon>Pseudomonadati</taxon>
        <taxon>Pseudomonadota</taxon>
        <taxon>Alphaproteobacteria</taxon>
        <taxon>Sphingomonadales</taxon>
        <taxon>Sphingomonadaceae</taxon>
        <taxon>Sphingomonas</taxon>
    </lineage>
</organism>
<dbReference type="EMBL" id="VTOU01000002">
    <property type="protein sequence ID" value="TZG27229.1"/>
    <property type="molecule type" value="Genomic_DNA"/>
</dbReference>
<name>A0A5D9C6B9_9SPHN</name>
<protein>
    <submittedName>
        <fullName evidence="2">PepSY domain-containing protein</fullName>
    </submittedName>
</protein>
<feature type="transmembrane region" description="Helical" evidence="1">
    <location>
        <begin position="217"/>
        <end position="239"/>
    </location>
</feature>
<feature type="transmembrane region" description="Helical" evidence="1">
    <location>
        <begin position="259"/>
        <end position="280"/>
    </location>
</feature>